<sequence>ILDASGNLLTEENDPLVKMANKQFEMQQQIEKVLENKVQSLMDEVIGTDRSRVRVNVQLDFNRMNTQREVFEPGATQVIISEETNETSSAEQGTEENAIRNYEVNRTVQNVVGSVGAVERLSMALTIDKTKVVYDTAQAKYIEEERTAEEITKLAGLAKEAVGLDEDRGDEITVFAMNFDKTQEIQAKEELEAGARKEFWTDIAILVAKILGIIAALITLRFIIQAIGRGVGLQEELEVLGEISDDIEEEDFERPETPHELISGRVQQMVRER</sequence>
<accession>A0A382X5Z0</accession>
<name>A0A382X5Z0_9ZZZZ</name>
<dbReference type="Pfam" id="PF08345">
    <property type="entry name" value="YscJ_FliF_C"/>
    <property type="match status" value="1"/>
</dbReference>
<dbReference type="InterPro" id="IPR013556">
    <property type="entry name" value="Flag_M-ring_C"/>
</dbReference>
<reference evidence="3" key="1">
    <citation type="submission" date="2018-05" db="EMBL/GenBank/DDBJ databases">
        <authorList>
            <person name="Lanie J.A."/>
            <person name="Ng W.-L."/>
            <person name="Kazmierczak K.M."/>
            <person name="Andrzejewski T.M."/>
            <person name="Davidsen T.M."/>
            <person name="Wayne K.J."/>
            <person name="Tettelin H."/>
            <person name="Glass J.I."/>
            <person name="Rusch D."/>
            <person name="Podicherti R."/>
            <person name="Tsui H.-C.T."/>
            <person name="Winkler M.E."/>
        </authorList>
    </citation>
    <scope>NUCLEOTIDE SEQUENCE</scope>
</reference>
<keyword evidence="1" id="KW-0812">Transmembrane</keyword>
<proteinExistence type="predicted"/>
<dbReference type="EMBL" id="UINC01164763">
    <property type="protein sequence ID" value="SVD65778.1"/>
    <property type="molecule type" value="Genomic_DNA"/>
</dbReference>
<evidence type="ECO:0000259" key="2">
    <source>
        <dbReference type="Pfam" id="PF08345"/>
    </source>
</evidence>
<feature type="domain" description="Flagellar M-ring C-terminal" evidence="2">
    <location>
        <begin position="43"/>
        <end position="179"/>
    </location>
</feature>
<feature type="non-terminal residue" evidence="3">
    <location>
        <position position="273"/>
    </location>
</feature>
<evidence type="ECO:0000313" key="3">
    <source>
        <dbReference type="EMBL" id="SVD65778.1"/>
    </source>
</evidence>
<dbReference type="PANTHER" id="PTHR30046">
    <property type="entry name" value="FLAGELLAR M-RING PROTEIN"/>
    <property type="match status" value="1"/>
</dbReference>
<protein>
    <recommendedName>
        <fullName evidence="2">Flagellar M-ring C-terminal domain-containing protein</fullName>
    </recommendedName>
</protein>
<keyword evidence="1" id="KW-0472">Membrane</keyword>
<organism evidence="3">
    <name type="scientific">marine metagenome</name>
    <dbReference type="NCBI Taxonomy" id="408172"/>
    <lineage>
        <taxon>unclassified sequences</taxon>
        <taxon>metagenomes</taxon>
        <taxon>ecological metagenomes</taxon>
    </lineage>
</organism>
<dbReference type="InterPro" id="IPR043427">
    <property type="entry name" value="YscJ/FliF"/>
</dbReference>
<gene>
    <name evidence="3" type="ORF">METZ01_LOCUS418632</name>
</gene>
<feature type="non-terminal residue" evidence="3">
    <location>
        <position position="1"/>
    </location>
</feature>
<keyword evidence="1" id="KW-1133">Transmembrane helix</keyword>
<evidence type="ECO:0000256" key="1">
    <source>
        <dbReference type="SAM" id="Phobius"/>
    </source>
</evidence>
<dbReference type="PANTHER" id="PTHR30046:SF0">
    <property type="entry name" value="FLAGELLAR M-RING PROTEIN"/>
    <property type="match status" value="1"/>
</dbReference>
<dbReference type="AlphaFoldDB" id="A0A382X5Z0"/>
<feature type="transmembrane region" description="Helical" evidence="1">
    <location>
        <begin position="203"/>
        <end position="224"/>
    </location>
</feature>